<protein>
    <submittedName>
        <fullName evidence="2">Sialidase family protein</fullName>
    </submittedName>
</protein>
<accession>A0ABZ2IBQ5</accession>
<evidence type="ECO:0000313" key="3">
    <source>
        <dbReference type="Proteomes" id="UP001363460"/>
    </source>
</evidence>
<dbReference type="PANTHER" id="PTHR43752:SF2">
    <property type="entry name" value="BNR_ASP-BOX REPEAT FAMILY PROTEIN"/>
    <property type="match status" value="1"/>
</dbReference>
<proteinExistence type="predicted"/>
<gene>
    <name evidence="2" type="ORF">V8J38_09395</name>
</gene>
<dbReference type="InterPro" id="IPR011040">
    <property type="entry name" value="Sialidase"/>
</dbReference>
<name>A0ABZ2IBQ5_9CAUL</name>
<dbReference type="PANTHER" id="PTHR43752">
    <property type="entry name" value="BNR/ASP-BOX REPEAT FAMILY PROTEIN"/>
    <property type="match status" value="1"/>
</dbReference>
<dbReference type="RefSeq" id="WP_338575242.1">
    <property type="nucleotide sequence ID" value="NZ_CP146369.1"/>
</dbReference>
<dbReference type="Proteomes" id="UP001363460">
    <property type="component" value="Chromosome"/>
</dbReference>
<dbReference type="InterPro" id="IPR006311">
    <property type="entry name" value="TAT_signal"/>
</dbReference>
<reference evidence="2 3" key="1">
    <citation type="submission" date="2024-02" db="EMBL/GenBank/DDBJ databases">
        <title>Distribution and functional of Brevundimonas-related endobacteria within Verticillium dahliae.</title>
        <authorList>
            <person name="Zeng H."/>
        </authorList>
    </citation>
    <scope>NUCLEOTIDE SEQUENCE [LARGE SCALE GENOMIC DNA]</scope>
    <source>
        <strain evidence="2 3">TRM 44200</strain>
    </source>
</reference>
<dbReference type="EMBL" id="CP146369">
    <property type="protein sequence ID" value="WWT53482.1"/>
    <property type="molecule type" value="Genomic_DNA"/>
</dbReference>
<sequence length="371" mass="39800">MGDITRRRLGLGLGAAGVGGGLAAVTAAKAEPQTEGSAIVRSGFIYEQAPYPQCHASTIVETSDGVMAAAWFGGTHEKHPDVCIWFARLEGGRWTEGARVADGVQDDGTRHPTWNPVLFQPPQGDLILFYKVGPDPFSWWGMVITSPDGGRTWSPPRRLPEGVLGPIKNKPIILADGTWLSPSSTEAGEGMGSASGADWRLHFEISTDQGRSWALTDPVSSPLNIDAIQPSVLVHPNGALQAVARARQGALAASWSHDGGRTWSPIGAVDLPNPNSGTDASTLADGRHVIIYNHAAHDPDRPGRGPRYPLNVGLSEDGLSWRKVLTLETQPLPHGYAYPAVFQASDGLIHVTYTHDRTRIRHVVLDPLRLT</sequence>
<organism evidence="2 3">
    <name type="scientific">Brevundimonas olei</name>
    <dbReference type="NCBI Taxonomy" id="657642"/>
    <lineage>
        <taxon>Bacteria</taxon>
        <taxon>Pseudomonadati</taxon>
        <taxon>Pseudomonadota</taxon>
        <taxon>Alphaproteobacteria</taxon>
        <taxon>Caulobacterales</taxon>
        <taxon>Caulobacteraceae</taxon>
        <taxon>Brevundimonas</taxon>
    </lineage>
</organism>
<dbReference type="PROSITE" id="PS51318">
    <property type="entry name" value="TAT"/>
    <property type="match status" value="1"/>
</dbReference>
<keyword evidence="3" id="KW-1185">Reference proteome</keyword>
<evidence type="ECO:0000313" key="2">
    <source>
        <dbReference type="EMBL" id="WWT53482.1"/>
    </source>
</evidence>
<dbReference type="SUPFAM" id="SSF50939">
    <property type="entry name" value="Sialidases"/>
    <property type="match status" value="1"/>
</dbReference>
<dbReference type="InterPro" id="IPR036278">
    <property type="entry name" value="Sialidase_sf"/>
</dbReference>
<evidence type="ECO:0000259" key="1">
    <source>
        <dbReference type="Pfam" id="PF13088"/>
    </source>
</evidence>
<dbReference type="Gene3D" id="2.120.10.10">
    <property type="match status" value="1"/>
</dbReference>
<dbReference type="CDD" id="cd15482">
    <property type="entry name" value="Sialidase_non-viral"/>
    <property type="match status" value="1"/>
</dbReference>
<feature type="domain" description="Sialidase" evidence="1">
    <location>
        <begin position="67"/>
        <end position="351"/>
    </location>
</feature>
<dbReference type="Pfam" id="PF13088">
    <property type="entry name" value="BNR_2"/>
    <property type="match status" value="1"/>
</dbReference>